<protein>
    <submittedName>
        <fullName evidence="1">Uncharacterized protein</fullName>
    </submittedName>
</protein>
<sequence>MTGHLAAQPDPAWRPVPRRRGLIVTFVSEDGTQSKDFDFGVLPGTHGIQHDLAIAFEDATGVLGVSKRLRGAGALWQSARHACCWLAQNRPALRGLADLSASDARLLALSCRVPSGPGPAPSLKTLLRCSPVVSDDARQAFARVRHQKNAAARQPYTADEMRQITVVARGMVRRARNRLRTSWAMVADYRAGQFDHLPCADPDRSLAEVLDHCAREGDFPRTASGARAYVTRRAVTAADGRRLQSLLHLSPGEAWAFGVLLAALTGLNLSTLDSLPAPHRHASSPEEPGIVFISTDKPRRGKRSAMTVPVTALRTELRPLGGENRRATVANTSLTTAYGVFMLLLELTEPARALTVSERAFIYYSAQPDNAERKLFGYGISSTASGVAARRRWMAPWLTGDAEHDELLLGISMDRLRKTYLEQVRQPTSHTPATLSRYLSRMDPVRHEGFQIVAEALDEQVTRALARRSMTAQPDTHDDGSGQDAVLGNCADFEHSPIDGQRCRQSFMACLDCSNARAFPRHLPVQLVVADRLRGLRHEMPIERWIADHAGPLAQLDDIFAEYEQAQLTAARTEITDRDRQTVTLLLAGNLEAS</sequence>
<reference evidence="1 2" key="1">
    <citation type="journal article" date="2015" name="Genome Biol. Evol.">
        <title>Characterization of Three Mycobacterium spp. with Potential Use in Bioremediation by Genome Sequencing and Comparative Genomics.</title>
        <authorList>
            <person name="Das S."/>
            <person name="Pettersson B.M."/>
            <person name="Behra P.R."/>
            <person name="Ramesh M."/>
            <person name="Dasgupta S."/>
            <person name="Bhattacharya A."/>
            <person name="Kirsebom L.A."/>
        </authorList>
    </citation>
    <scope>NUCLEOTIDE SEQUENCE [LARGE SCALE GENOMIC DNA]</scope>
    <source>
        <strain evidence="1 2">DSM 43826</strain>
    </source>
</reference>
<proteinExistence type="predicted"/>
<dbReference type="Proteomes" id="UP000036513">
    <property type="component" value="Unassembled WGS sequence"/>
</dbReference>
<dbReference type="AlphaFoldDB" id="A0A0J6WGM7"/>
<dbReference type="STRING" id="37916.MCHLDSM_01043"/>
<gene>
    <name evidence="1" type="ORF">MCHLDSM_01043</name>
</gene>
<evidence type="ECO:0000313" key="2">
    <source>
        <dbReference type="Proteomes" id="UP000036513"/>
    </source>
</evidence>
<dbReference type="EMBL" id="JYNL01000009">
    <property type="protein sequence ID" value="KMO82420.1"/>
    <property type="molecule type" value="Genomic_DNA"/>
</dbReference>
<name>A0A0J6WGM7_9MYCO</name>
<organism evidence="1 2">
    <name type="scientific">Mycolicibacterium chlorophenolicum</name>
    <dbReference type="NCBI Taxonomy" id="37916"/>
    <lineage>
        <taxon>Bacteria</taxon>
        <taxon>Bacillati</taxon>
        <taxon>Actinomycetota</taxon>
        <taxon>Actinomycetes</taxon>
        <taxon>Mycobacteriales</taxon>
        <taxon>Mycobacteriaceae</taxon>
        <taxon>Mycolicibacterium</taxon>
    </lineage>
</organism>
<dbReference type="PATRIC" id="fig|37916.4.peg.916"/>
<evidence type="ECO:0000313" key="1">
    <source>
        <dbReference type="EMBL" id="KMO82420.1"/>
    </source>
</evidence>
<comment type="caution">
    <text evidence="1">The sequence shown here is derived from an EMBL/GenBank/DDBJ whole genome shotgun (WGS) entry which is preliminary data.</text>
</comment>
<accession>A0A0J6WGM7</accession>
<keyword evidence="2" id="KW-1185">Reference proteome</keyword>